<comment type="caution">
    <text evidence="2">The sequence shown here is derived from an EMBL/GenBank/DDBJ whole genome shotgun (WGS) entry which is preliminary data.</text>
</comment>
<feature type="domain" description="VOC" evidence="1">
    <location>
        <begin position="1"/>
        <end position="111"/>
    </location>
</feature>
<dbReference type="RefSeq" id="WP_006392231.1">
    <property type="nucleotide sequence ID" value="NZ_GL982453.1"/>
</dbReference>
<evidence type="ECO:0000313" key="2">
    <source>
        <dbReference type="EMBL" id="EGP46390.1"/>
    </source>
</evidence>
<dbReference type="InterPro" id="IPR029068">
    <property type="entry name" value="Glyas_Bleomycin-R_OHBP_Dase"/>
</dbReference>
<organism evidence="2 3">
    <name type="scientific">Achromobacter insuavis AXX-A</name>
    <dbReference type="NCBI Taxonomy" id="1003200"/>
    <lineage>
        <taxon>Bacteria</taxon>
        <taxon>Pseudomonadati</taxon>
        <taxon>Pseudomonadota</taxon>
        <taxon>Betaproteobacteria</taxon>
        <taxon>Burkholderiales</taxon>
        <taxon>Alcaligenaceae</taxon>
        <taxon>Achromobacter</taxon>
    </lineage>
</organism>
<dbReference type="AlphaFoldDB" id="F7SZU3"/>
<dbReference type="PATRIC" id="fig|1003200.3.peg.2173"/>
<dbReference type="EMBL" id="AFRQ01000040">
    <property type="protein sequence ID" value="EGP46390.1"/>
    <property type="molecule type" value="Genomic_DNA"/>
</dbReference>
<dbReference type="PROSITE" id="PS51819">
    <property type="entry name" value="VOC"/>
    <property type="match status" value="1"/>
</dbReference>
<evidence type="ECO:0000259" key="1">
    <source>
        <dbReference type="PROSITE" id="PS51819"/>
    </source>
</evidence>
<dbReference type="SUPFAM" id="SSF54593">
    <property type="entry name" value="Glyoxalase/Bleomycin resistance protein/Dihydroxybiphenyl dioxygenase"/>
    <property type="match status" value="1"/>
</dbReference>
<dbReference type="Pfam" id="PF00903">
    <property type="entry name" value="Glyoxalase"/>
    <property type="match status" value="1"/>
</dbReference>
<gene>
    <name evidence="2" type="ORF">AXXA_10991</name>
</gene>
<dbReference type="HOGENOM" id="CLU_046006_15_2_4"/>
<proteinExistence type="predicted"/>
<reference evidence="2 3" key="1">
    <citation type="submission" date="2011-06" db="EMBL/GenBank/DDBJ databases">
        <authorList>
            <person name="Bador J."/>
            <person name="Amoureux L."/>
            <person name="Neuwirth C."/>
        </authorList>
    </citation>
    <scope>NUCLEOTIDE SEQUENCE [LARGE SCALE GENOMIC DNA]</scope>
    <source>
        <strain evidence="2 3">AXX-A</strain>
    </source>
</reference>
<dbReference type="eggNOG" id="COG0346">
    <property type="taxonomic scope" value="Bacteria"/>
</dbReference>
<dbReference type="Gene3D" id="3.10.180.10">
    <property type="entry name" value="2,3-Dihydroxybiphenyl 1,2-Dioxygenase, domain 1"/>
    <property type="match status" value="1"/>
</dbReference>
<accession>F7SZU3</accession>
<sequence>MPLAALLRSADLATTRRFYESVLGFTVMDSAESTLTVERWGGKLIFTSLDLWNRPTGFSGTLYFSVPDVEAFYGQVKDKAPVAWPLEKMPYGSYEFGVVDCDGYTLAFQQQG</sequence>
<name>F7SZU3_9BURK</name>
<dbReference type="InterPro" id="IPR004360">
    <property type="entry name" value="Glyas_Fos-R_dOase_dom"/>
</dbReference>
<dbReference type="InterPro" id="IPR037523">
    <property type="entry name" value="VOC_core"/>
</dbReference>
<protein>
    <recommendedName>
        <fullName evidence="1">VOC domain-containing protein</fullName>
    </recommendedName>
</protein>
<evidence type="ECO:0000313" key="3">
    <source>
        <dbReference type="Proteomes" id="UP000004853"/>
    </source>
</evidence>
<dbReference type="Proteomes" id="UP000004853">
    <property type="component" value="Unassembled WGS sequence"/>
</dbReference>